<dbReference type="GeneID" id="92377499"/>
<dbReference type="Proteomes" id="UP000195570">
    <property type="component" value="Unassembled WGS sequence"/>
</dbReference>
<reference evidence="1" key="1">
    <citation type="submission" date="2016-09" db="EMBL/GenBank/DDBJ databases">
        <authorList>
            <person name="Hebert L."/>
            <person name="Moumen B."/>
        </authorList>
    </citation>
    <scope>NUCLEOTIDE SEQUENCE [LARGE SCALE GENOMIC DNA]</scope>
    <source>
        <strain evidence="1">OVI</strain>
    </source>
</reference>
<evidence type="ECO:0000313" key="1">
    <source>
        <dbReference type="EMBL" id="SCU71977.1"/>
    </source>
</evidence>
<dbReference type="EMBL" id="CZPT02001763">
    <property type="protein sequence ID" value="SCU71977.1"/>
    <property type="molecule type" value="Genomic_DNA"/>
</dbReference>
<protein>
    <submittedName>
        <fullName evidence="1">Uncharacterized protein</fullName>
    </submittedName>
</protein>
<comment type="caution">
    <text evidence="1">The sequence shown here is derived from an EMBL/GenBank/DDBJ whole genome shotgun (WGS) entry which is preliminary data.</text>
</comment>
<sequence>MGCQRMGTYPIAGVEDVRRAVVLEVNDFCISVKLPPASELRKDSRYGINLDAQVVGFNARRVRDEYELAFRMYLTGNDLEKYARRCTVGYLFLPSGEEHYLGPLIFGSDSVCSAMLVGEVPSNVEVCFECLSLPRGMTALMPACFRLAEIMATILDADVHNASVASSHMQNLVKLFPSYGDCMMQFDNWTKFVECAEAQLGLWCTRRYTEDEIKKYGFRNVAHYEEPRLVSKRFIYDYVDGDVGKDALHHEKFEELKKLVAAALNSCTDCRRPSHLCKKHLTEISSMPCVLQLNPPNYLAPVTAEGIVWRIVLQDPLHPLRVVWERKVTRVPDFR</sequence>
<evidence type="ECO:0000313" key="2">
    <source>
        <dbReference type="Proteomes" id="UP000195570"/>
    </source>
</evidence>
<accession>A0A1G4IHP6</accession>
<gene>
    <name evidence="1" type="ORF">TEOVI_000355900</name>
</gene>
<organism evidence="1 2">
    <name type="scientific">Trypanosoma equiperdum</name>
    <dbReference type="NCBI Taxonomy" id="5694"/>
    <lineage>
        <taxon>Eukaryota</taxon>
        <taxon>Discoba</taxon>
        <taxon>Euglenozoa</taxon>
        <taxon>Kinetoplastea</taxon>
        <taxon>Metakinetoplastina</taxon>
        <taxon>Trypanosomatida</taxon>
        <taxon>Trypanosomatidae</taxon>
        <taxon>Trypanosoma</taxon>
    </lineage>
</organism>
<dbReference type="VEuPathDB" id="TriTrypDB:TEOVI_000355900"/>
<keyword evidence="2" id="KW-1185">Reference proteome</keyword>
<name>A0A1G4IHP6_TRYEQ</name>
<dbReference type="AlphaFoldDB" id="A0A1G4IHP6"/>
<dbReference type="RefSeq" id="XP_067082549.1">
    <property type="nucleotide sequence ID" value="XM_067226448.1"/>
</dbReference>
<proteinExistence type="predicted"/>